<dbReference type="Proteomes" id="UP001056336">
    <property type="component" value="Chromosome"/>
</dbReference>
<gene>
    <name evidence="2" type="ORF">M6D93_03455</name>
</gene>
<evidence type="ECO:0000259" key="1">
    <source>
        <dbReference type="Pfam" id="PF01869"/>
    </source>
</evidence>
<name>A0ABY4R027_9ACTN</name>
<evidence type="ECO:0000313" key="2">
    <source>
        <dbReference type="EMBL" id="UQX89065.1"/>
    </source>
</evidence>
<protein>
    <recommendedName>
        <fullName evidence="1">ATPase BadF/BadG/BcrA/BcrD type domain-containing protein</fullName>
    </recommendedName>
</protein>
<accession>A0ABY4R027</accession>
<reference evidence="2" key="1">
    <citation type="journal article" date="2018" name="Int. J. Syst. Evol. Microbiol.">
        <title>Jatrophihabitans telluris sp. nov., isolated from sediment soil of lava forest wetlands and the emended description of the genus Jatrophihabitans.</title>
        <authorList>
            <person name="Lee K.C."/>
            <person name="Suh M.K."/>
            <person name="Eom M.K."/>
            <person name="Kim K.K."/>
            <person name="Kim J.S."/>
            <person name="Kim D.S."/>
            <person name="Ko S.H."/>
            <person name="Shin Y.K."/>
            <person name="Lee J.S."/>
        </authorList>
    </citation>
    <scope>NUCLEOTIDE SEQUENCE</scope>
    <source>
        <strain evidence="2">N237</strain>
    </source>
</reference>
<reference evidence="2" key="2">
    <citation type="submission" date="2022-05" db="EMBL/GenBank/DDBJ databases">
        <authorList>
            <person name="Kim J.-S."/>
            <person name="Lee K."/>
            <person name="Suh M."/>
            <person name="Eom M."/>
            <person name="Kim J.-S."/>
            <person name="Kim D.-S."/>
            <person name="Ko S.-H."/>
            <person name="Shin Y."/>
            <person name="Lee J.-S."/>
        </authorList>
    </citation>
    <scope>NUCLEOTIDE SEQUENCE</scope>
    <source>
        <strain evidence="2">N237</strain>
    </source>
</reference>
<dbReference type="InterPro" id="IPR043129">
    <property type="entry name" value="ATPase_NBD"/>
</dbReference>
<dbReference type="InterPro" id="IPR002731">
    <property type="entry name" value="ATPase_BadF"/>
</dbReference>
<dbReference type="PANTHER" id="PTHR43190:SF3">
    <property type="entry name" value="N-ACETYL-D-GLUCOSAMINE KINASE"/>
    <property type="match status" value="1"/>
</dbReference>
<dbReference type="RefSeq" id="WP_249772961.1">
    <property type="nucleotide sequence ID" value="NZ_CP097332.1"/>
</dbReference>
<dbReference type="Gene3D" id="3.30.420.40">
    <property type="match status" value="2"/>
</dbReference>
<sequence>MTEPSPVYVVAADGGNSKTDLVLADPSGRVLAQVRGPGTHSHLVGVEQVVAELIELLTAARIIAGIPADAPAAAGTFYLANVDLPGDAEAVLAALRSARVARLLEVDNDVLAVLEAGSNRGWGIGVVCGAGMNALGIGPDGRIERFLGLGDVTGDWGGGHGIGVAALGAAVRAEDGRGRRSALTGLIAHHFHRRTASEVAVAAHTGLIDQAELGGLAPVVFQAALDGDLLSRELVHRLADEAILLARTLSTRLELDETATEVVLGGGLLQSGNPVLLDRVAEGITAVLPKAEIVVLTVPPVAGALRDALRRIGATSVVQNRARLAFGAESARDDQRDQASVRRPG</sequence>
<proteinExistence type="predicted"/>
<dbReference type="Pfam" id="PF01869">
    <property type="entry name" value="BcrAD_BadFG"/>
    <property type="match status" value="1"/>
</dbReference>
<dbReference type="PANTHER" id="PTHR43190">
    <property type="entry name" value="N-ACETYL-D-GLUCOSAMINE KINASE"/>
    <property type="match status" value="1"/>
</dbReference>
<dbReference type="InterPro" id="IPR052519">
    <property type="entry name" value="Euk-type_GlcNAc_Kinase"/>
</dbReference>
<organism evidence="2 3">
    <name type="scientific">Jatrophihabitans telluris</name>
    <dbReference type="NCBI Taxonomy" id="2038343"/>
    <lineage>
        <taxon>Bacteria</taxon>
        <taxon>Bacillati</taxon>
        <taxon>Actinomycetota</taxon>
        <taxon>Actinomycetes</taxon>
        <taxon>Jatrophihabitantales</taxon>
        <taxon>Jatrophihabitantaceae</taxon>
        <taxon>Jatrophihabitans</taxon>
    </lineage>
</organism>
<feature type="domain" description="ATPase BadF/BadG/BcrA/BcrD type" evidence="1">
    <location>
        <begin position="13"/>
        <end position="304"/>
    </location>
</feature>
<dbReference type="EMBL" id="CP097332">
    <property type="protein sequence ID" value="UQX89065.1"/>
    <property type="molecule type" value="Genomic_DNA"/>
</dbReference>
<keyword evidence="3" id="KW-1185">Reference proteome</keyword>
<evidence type="ECO:0000313" key="3">
    <source>
        <dbReference type="Proteomes" id="UP001056336"/>
    </source>
</evidence>
<dbReference type="SUPFAM" id="SSF53067">
    <property type="entry name" value="Actin-like ATPase domain"/>
    <property type="match status" value="2"/>
</dbReference>